<dbReference type="GO" id="GO:0005829">
    <property type="term" value="C:cytosol"/>
    <property type="evidence" value="ECO:0007669"/>
    <property type="project" value="TreeGrafter"/>
</dbReference>
<dbReference type="GO" id="GO:0006744">
    <property type="term" value="P:ubiquinone biosynthetic process"/>
    <property type="evidence" value="ECO:0007669"/>
    <property type="project" value="UniProtKB-UniRule"/>
</dbReference>
<keyword evidence="1" id="KW-0175">Coiled coil</keyword>
<comment type="similarity">
    <text evidence="1">Belongs to the UbiK family.</text>
</comment>
<dbReference type="EMBL" id="MFSY01000034">
    <property type="protein sequence ID" value="OGI46925.1"/>
    <property type="molecule type" value="Genomic_DNA"/>
</dbReference>
<evidence type="ECO:0000256" key="1">
    <source>
        <dbReference type="HAMAP-Rule" id="MF_02216"/>
    </source>
</evidence>
<evidence type="ECO:0000313" key="2">
    <source>
        <dbReference type="EMBL" id="OGI46925.1"/>
    </source>
</evidence>
<proteinExistence type="inferred from homology"/>
<feature type="coiled-coil region" evidence="1">
    <location>
        <begin position="49"/>
        <end position="76"/>
    </location>
</feature>
<reference evidence="2 3" key="1">
    <citation type="journal article" date="2016" name="Nat. Commun.">
        <title>Thousands of microbial genomes shed light on interconnected biogeochemical processes in an aquifer system.</title>
        <authorList>
            <person name="Anantharaman K."/>
            <person name="Brown C.T."/>
            <person name="Hug L.A."/>
            <person name="Sharon I."/>
            <person name="Castelle C.J."/>
            <person name="Probst A.J."/>
            <person name="Thomas B.C."/>
            <person name="Singh A."/>
            <person name="Wilkins M.J."/>
            <person name="Karaoz U."/>
            <person name="Brodie E.L."/>
            <person name="Williams K.H."/>
            <person name="Hubbard S.S."/>
            <person name="Banfield J.F."/>
        </authorList>
    </citation>
    <scope>NUCLEOTIDE SEQUENCE [LARGE SCALE GENOMIC DNA]</scope>
</reference>
<evidence type="ECO:0000313" key="3">
    <source>
        <dbReference type="Proteomes" id="UP000179360"/>
    </source>
</evidence>
<organism evidence="2 3">
    <name type="scientific">Candidatus Muproteobacteria bacterium RIFCSPHIGHO2_01_FULL_65_16</name>
    <dbReference type="NCBI Taxonomy" id="1817764"/>
    <lineage>
        <taxon>Bacteria</taxon>
        <taxon>Pseudomonadati</taxon>
        <taxon>Pseudomonadota</taxon>
        <taxon>Candidatus Muproteobacteria</taxon>
    </lineage>
</organism>
<keyword evidence="1" id="KW-0963">Cytoplasm</keyword>
<dbReference type="InterPro" id="IPR007475">
    <property type="entry name" value="UbiK"/>
</dbReference>
<comment type="caution">
    <text evidence="2">The sequence shown here is derived from an EMBL/GenBank/DDBJ whole genome shotgun (WGS) entry which is preliminary data.</text>
</comment>
<dbReference type="Proteomes" id="UP000179360">
    <property type="component" value="Unassembled WGS sequence"/>
</dbReference>
<comment type="subcellular location">
    <subcellularLocation>
        <location evidence="1">Cytoplasm</location>
    </subcellularLocation>
</comment>
<comment type="pathway">
    <text evidence="1">Cofactor biosynthesis; ubiquinone biosynthesis.</text>
</comment>
<dbReference type="HAMAP" id="MF_02216">
    <property type="entry name" value="UbiK"/>
    <property type="match status" value="1"/>
</dbReference>
<gene>
    <name evidence="1" type="primary">ubiK</name>
    <name evidence="2" type="ORF">A2637_06265</name>
</gene>
<dbReference type="PANTHER" id="PTHR38040:SF1">
    <property type="entry name" value="UBIQUINONE BIOSYNTHESIS ACCESSORY FACTOR UBIK"/>
    <property type="match status" value="1"/>
</dbReference>
<keyword evidence="1" id="KW-0831">Ubiquinone biosynthesis</keyword>
<dbReference type="AlphaFoldDB" id="A0A1F6TPA0"/>
<name>A0A1F6TPA0_9PROT</name>
<dbReference type="UniPathway" id="UPA00232"/>
<dbReference type="STRING" id="1817764.A2637_06265"/>
<sequence length="80" mass="9257">MVERKILDQVAEAIGKAVPEGLTREVEKNLRAVLQSVFDRLDLVTREELEVQEQVLARTRARLAEMEKKIAELEEKLKKQ</sequence>
<dbReference type="PANTHER" id="PTHR38040">
    <property type="entry name" value="UBIQUINONE BIOSYNTHESIS ACCESSORY FACTOR UBIK"/>
    <property type="match status" value="1"/>
</dbReference>
<comment type="function">
    <text evidence="1">Required for efficient ubiquinone (coenzyme Q) biosynthesis. UbiK is probably an accessory factor of Ubi enzymes and facilitates ubiquinone biosynthesis by acting as an assembly factor, a targeting factor, or both.</text>
</comment>
<protein>
    <recommendedName>
        <fullName evidence="1">Ubiquinone biosynthesis accessory factor UbiK</fullName>
    </recommendedName>
</protein>
<dbReference type="Pfam" id="PF04380">
    <property type="entry name" value="BMFP"/>
    <property type="match status" value="1"/>
</dbReference>
<accession>A0A1F6TPA0</accession>